<protein>
    <submittedName>
        <fullName evidence="1">Uncharacterized protein</fullName>
    </submittedName>
</protein>
<dbReference type="EMBL" id="JPDN02000003">
    <property type="protein sequence ID" value="PON29757.1"/>
    <property type="molecule type" value="Genomic_DNA"/>
</dbReference>
<comment type="caution">
    <text evidence="1">The sequence shown here is derived from an EMBL/GenBank/DDBJ whole genome shotgun (WGS) entry which is preliminary data.</text>
</comment>
<reference evidence="1 2" key="1">
    <citation type="journal article" date="2016" name="Genome Announc.">
        <title>Draft Whole-Genome Sequence of Trichoderma gamsii T6085, a Promising Biocontrol Agent of Fusarium Head Blight on Wheat.</title>
        <authorList>
            <person name="Baroncelli R."/>
            <person name="Zapparata A."/>
            <person name="Piaggeschi G."/>
            <person name="Sarrocco S."/>
            <person name="Vannacci G."/>
        </authorList>
    </citation>
    <scope>NUCLEOTIDE SEQUENCE [LARGE SCALE GENOMIC DNA]</scope>
    <source>
        <strain evidence="1 2">T6085</strain>
    </source>
</reference>
<accession>A0A2P4ZZN0</accession>
<dbReference type="GeneID" id="36347304"/>
<sequence length="101" mass="11655">MRQFGHQEDSKSEAFMTSMPWSRVFRLDGAVVRETDPGCSVLDWMNLSLLGPAPIEVSWGLFRLNGWGFDLDEAFVWNQKWVAGIRAIKLPSCLLRKRLRE</sequence>
<dbReference type="AlphaFoldDB" id="A0A2P4ZZN0"/>
<proteinExistence type="predicted"/>
<name>A0A2P4ZZN0_9HYPO</name>
<dbReference type="RefSeq" id="XP_024406511.1">
    <property type="nucleotide sequence ID" value="XM_024548695.1"/>
</dbReference>
<organism evidence="1 2">
    <name type="scientific">Trichoderma gamsii</name>
    <dbReference type="NCBI Taxonomy" id="398673"/>
    <lineage>
        <taxon>Eukaryota</taxon>
        <taxon>Fungi</taxon>
        <taxon>Dikarya</taxon>
        <taxon>Ascomycota</taxon>
        <taxon>Pezizomycotina</taxon>
        <taxon>Sordariomycetes</taxon>
        <taxon>Hypocreomycetidae</taxon>
        <taxon>Hypocreales</taxon>
        <taxon>Hypocreaceae</taxon>
        <taxon>Trichoderma</taxon>
    </lineage>
</organism>
<keyword evidence="2" id="KW-1185">Reference proteome</keyword>
<gene>
    <name evidence="1" type="ORF">TGAM01_v201123</name>
</gene>
<evidence type="ECO:0000313" key="2">
    <source>
        <dbReference type="Proteomes" id="UP000054821"/>
    </source>
</evidence>
<dbReference type="Proteomes" id="UP000054821">
    <property type="component" value="Unassembled WGS sequence"/>
</dbReference>
<evidence type="ECO:0000313" key="1">
    <source>
        <dbReference type="EMBL" id="PON29757.1"/>
    </source>
</evidence>